<accession>X1HS31</accession>
<protein>
    <submittedName>
        <fullName evidence="1">Uncharacterized protein</fullName>
    </submittedName>
</protein>
<dbReference type="EMBL" id="BARU01024252">
    <property type="protein sequence ID" value="GAH48078.1"/>
    <property type="molecule type" value="Genomic_DNA"/>
</dbReference>
<organism evidence="1">
    <name type="scientific">marine sediment metagenome</name>
    <dbReference type="NCBI Taxonomy" id="412755"/>
    <lineage>
        <taxon>unclassified sequences</taxon>
        <taxon>metagenomes</taxon>
        <taxon>ecological metagenomes</taxon>
    </lineage>
</organism>
<dbReference type="AlphaFoldDB" id="X1HS31"/>
<evidence type="ECO:0000313" key="1">
    <source>
        <dbReference type="EMBL" id="GAH48078.1"/>
    </source>
</evidence>
<sequence length="197" mass="23081">MILFCGILSETPIVMVCDHLDKIGVPYVMFNQRNFMNMDINFEIKDNLVFGLLNIGGKSYRLEDFQGVYTRLMDTQFLPEIKNETINSSKRKYCRALHDTLMQWYEISPARVVNRTAPMASNFSKPYQAQLIIKHGFATPPTLITNIPELVFDFYQVHQRVIYKSISGTRSIVQTLNKEDLERLDHIRWCPTQFQKY</sequence>
<name>X1HS31_9ZZZZ</name>
<reference evidence="1" key="1">
    <citation type="journal article" date="2014" name="Front. Microbiol.">
        <title>High frequency of phylogenetically diverse reductive dehalogenase-homologous genes in deep subseafloor sedimentary metagenomes.</title>
        <authorList>
            <person name="Kawai M."/>
            <person name="Futagami T."/>
            <person name="Toyoda A."/>
            <person name="Takaki Y."/>
            <person name="Nishi S."/>
            <person name="Hori S."/>
            <person name="Arai W."/>
            <person name="Tsubouchi T."/>
            <person name="Morono Y."/>
            <person name="Uchiyama I."/>
            <person name="Ito T."/>
            <person name="Fujiyama A."/>
            <person name="Inagaki F."/>
            <person name="Takami H."/>
        </authorList>
    </citation>
    <scope>NUCLEOTIDE SEQUENCE</scope>
    <source>
        <strain evidence="1">Expedition CK06-06</strain>
    </source>
</reference>
<comment type="caution">
    <text evidence="1">The sequence shown here is derived from an EMBL/GenBank/DDBJ whole genome shotgun (WGS) entry which is preliminary data.</text>
</comment>
<feature type="non-terminal residue" evidence="1">
    <location>
        <position position="197"/>
    </location>
</feature>
<gene>
    <name evidence="1" type="ORF">S03H2_39251</name>
</gene>
<proteinExistence type="predicted"/>